<dbReference type="PRINTS" id="PR00411">
    <property type="entry name" value="PNDRDTASEI"/>
</dbReference>
<dbReference type="Pfam" id="PF07992">
    <property type="entry name" value="Pyr_redox_2"/>
    <property type="match status" value="1"/>
</dbReference>
<evidence type="ECO:0000259" key="11">
    <source>
        <dbReference type="Pfam" id="PF07992"/>
    </source>
</evidence>
<dbReference type="PIRSF" id="PIRSF000350">
    <property type="entry name" value="Mercury_reductase_MerA"/>
    <property type="match status" value="1"/>
</dbReference>
<dbReference type="PANTHER" id="PTHR22912:SF151">
    <property type="entry name" value="DIHYDROLIPOYL DEHYDROGENASE, MITOCHONDRIAL"/>
    <property type="match status" value="1"/>
</dbReference>
<dbReference type="PROSITE" id="PS00076">
    <property type="entry name" value="PYRIDINE_REDOX_1"/>
    <property type="match status" value="1"/>
</dbReference>
<comment type="similarity">
    <text evidence="2 9">Belongs to the class-I pyridine nucleotide-disulfide oxidoreductase family.</text>
</comment>
<evidence type="ECO:0000313" key="13">
    <source>
        <dbReference type="Proteomes" id="UP001208689"/>
    </source>
</evidence>
<keyword evidence="8 9" id="KW-0676">Redox-active center</keyword>
<evidence type="ECO:0000259" key="10">
    <source>
        <dbReference type="Pfam" id="PF02852"/>
    </source>
</evidence>
<organism evidence="12 13">
    <name type="scientific">Candidatus Lokiarchaeum ossiferum</name>
    <dbReference type="NCBI Taxonomy" id="2951803"/>
    <lineage>
        <taxon>Archaea</taxon>
        <taxon>Promethearchaeati</taxon>
        <taxon>Promethearchaeota</taxon>
        <taxon>Promethearchaeia</taxon>
        <taxon>Promethearchaeales</taxon>
        <taxon>Promethearchaeaceae</taxon>
        <taxon>Candidatus Lokiarchaeum</taxon>
    </lineage>
</organism>
<evidence type="ECO:0000256" key="8">
    <source>
        <dbReference type="ARBA" id="ARBA00023284"/>
    </source>
</evidence>
<dbReference type="InterPro" id="IPR012999">
    <property type="entry name" value="Pyr_OxRdtase_I_AS"/>
</dbReference>
<accession>A0ABY6HKF8</accession>
<feature type="domain" description="Pyridine nucleotide-disulphide oxidoreductase dimerisation" evidence="10">
    <location>
        <begin position="351"/>
        <end position="439"/>
    </location>
</feature>
<dbReference type="Gene3D" id="3.30.390.30">
    <property type="match status" value="1"/>
</dbReference>
<keyword evidence="3 9" id="KW-0285">Flavoprotein</keyword>
<dbReference type="GO" id="GO:0004148">
    <property type="term" value="F:dihydrolipoyl dehydrogenase (NADH) activity"/>
    <property type="evidence" value="ECO:0007669"/>
    <property type="project" value="UniProtKB-EC"/>
</dbReference>
<evidence type="ECO:0000256" key="5">
    <source>
        <dbReference type="ARBA" id="ARBA00023002"/>
    </source>
</evidence>
<dbReference type="InterPro" id="IPR016156">
    <property type="entry name" value="FAD/NAD-linked_Rdtase_dimer_sf"/>
</dbReference>
<reference evidence="12" key="1">
    <citation type="submission" date="2022-09" db="EMBL/GenBank/DDBJ databases">
        <title>Actin cytoskeleton and complex cell architecture in an #Asgard archaeon.</title>
        <authorList>
            <person name="Ponce Toledo R.I."/>
            <person name="Schleper C."/>
            <person name="Rodrigues Oliveira T."/>
            <person name="Wollweber F."/>
            <person name="Xu J."/>
            <person name="Rittmann S."/>
            <person name="Klingl A."/>
            <person name="Pilhofer M."/>
        </authorList>
    </citation>
    <scope>NUCLEOTIDE SEQUENCE</scope>
    <source>
        <strain evidence="12">B-35</strain>
    </source>
</reference>
<evidence type="ECO:0000256" key="3">
    <source>
        <dbReference type="ARBA" id="ARBA00022630"/>
    </source>
</evidence>
<proteinExistence type="inferred from homology"/>
<evidence type="ECO:0000256" key="2">
    <source>
        <dbReference type="ARBA" id="ARBA00007532"/>
    </source>
</evidence>
<dbReference type="SUPFAM" id="SSF55424">
    <property type="entry name" value="FAD/NAD-linked reductases, dimerisation (C-terminal) domain"/>
    <property type="match status" value="1"/>
</dbReference>
<evidence type="ECO:0000256" key="7">
    <source>
        <dbReference type="ARBA" id="ARBA00023157"/>
    </source>
</evidence>
<name>A0ABY6HKF8_9ARCH</name>
<evidence type="ECO:0000256" key="6">
    <source>
        <dbReference type="ARBA" id="ARBA00023027"/>
    </source>
</evidence>
<dbReference type="Gene3D" id="3.50.50.60">
    <property type="entry name" value="FAD/NAD(P)-binding domain"/>
    <property type="match status" value="2"/>
</dbReference>
<keyword evidence="5 9" id="KW-0560">Oxidoreductase</keyword>
<dbReference type="InterPro" id="IPR023753">
    <property type="entry name" value="FAD/NAD-binding_dom"/>
</dbReference>
<dbReference type="PRINTS" id="PR00368">
    <property type="entry name" value="FADPNR"/>
</dbReference>
<dbReference type="InterPro" id="IPR001100">
    <property type="entry name" value="Pyr_nuc-diS_OxRdtase"/>
</dbReference>
<dbReference type="EC" id="1.8.1.4" evidence="12"/>
<dbReference type="EMBL" id="CP104013">
    <property type="protein sequence ID" value="UYP44012.1"/>
    <property type="molecule type" value="Genomic_DNA"/>
</dbReference>
<evidence type="ECO:0000256" key="1">
    <source>
        <dbReference type="ARBA" id="ARBA00001974"/>
    </source>
</evidence>
<gene>
    <name evidence="12" type="ORF">NEF87_000297</name>
</gene>
<dbReference type="SUPFAM" id="SSF51905">
    <property type="entry name" value="FAD/NAD(P)-binding domain"/>
    <property type="match status" value="1"/>
</dbReference>
<dbReference type="InterPro" id="IPR036188">
    <property type="entry name" value="FAD/NAD-bd_sf"/>
</dbReference>
<dbReference type="InterPro" id="IPR050151">
    <property type="entry name" value="Class-I_Pyr_Nuc-Dis_Oxidored"/>
</dbReference>
<dbReference type="PANTHER" id="PTHR22912">
    <property type="entry name" value="DISULFIDE OXIDOREDUCTASE"/>
    <property type="match status" value="1"/>
</dbReference>
<keyword evidence="13" id="KW-1185">Reference proteome</keyword>
<evidence type="ECO:0000256" key="4">
    <source>
        <dbReference type="ARBA" id="ARBA00022827"/>
    </source>
</evidence>
<feature type="domain" description="FAD/NAD(P)-binding" evidence="11">
    <location>
        <begin position="4"/>
        <end position="327"/>
    </location>
</feature>
<sequence length="498" mass="55307">MKEYDLIVVGSGVGLTVLSSGLQRGLSCALIEDAKMGGTCLTRGCIPSKVLVYPADVIREADHAKKIGLSINFKHFDWQLISERMWSQIDESEGIEQSLSQAPNLKIFRGVGEFTGKYSLKVKLNETGEYSEEFKGKQIILASGGRSFIPPIEGLKQVDFVTSESFFGDKFPERPWKSLTIIGGGVIAAEFAHIFSAFGTNVTIVEMLPRLVPTEEPEVSKILEQSFSKHLSVFTNHKAIRVKQNGNLKELFIQNLETNEIKTIQSETLLIATGRRSNADVLRVENANIETTKTNWIKTDKFLQTNIRNIWAIGDATGKYQFRHKANYDAEIVVRNIFGKKEKTMVDYSAVPWAIFTYPQIAHVGLTEKEAIDQGNQIYTAVKTYSSVAKGFAMGLEDTDGLFKLIVDSDYHILGAHAIGPHAATLIQPIVYLMNAGFSCGNQEFKIANNLRKFTNACPEAGSFMPIYKSMVIHPSLNEVVGWALGNLQPVNIEHSHH</sequence>
<comment type="cofactor">
    <cofactor evidence="1">
        <name>FAD</name>
        <dbReference type="ChEBI" id="CHEBI:57692"/>
    </cofactor>
</comment>
<evidence type="ECO:0000256" key="9">
    <source>
        <dbReference type="RuleBase" id="RU003691"/>
    </source>
</evidence>
<protein>
    <submittedName>
        <fullName evidence="12">Dihydrolipoyl dehydrogenase</fullName>
        <ecNumber evidence="12">1.8.1.4</ecNumber>
    </submittedName>
</protein>
<dbReference type="Proteomes" id="UP001208689">
    <property type="component" value="Chromosome"/>
</dbReference>
<dbReference type="Pfam" id="PF02852">
    <property type="entry name" value="Pyr_redox_dim"/>
    <property type="match status" value="1"/>
</dbReference>
<keyword evidence="6" id="KW-0520">NAD</keyword>
<dbReference type="InterPro" id="IPR004099">
    <property type="entry name" value="Pyr_nucl-diS_OxRdtase_dimer"/>
</dbReference>
<keyword evidence="4 9" id="KW-0274">FAD</keyword>
<evidence type="ECO:0000313" key="12">
    <source>
        <dbReference type="EMBL" id="UYP44012.1"/>
    </source>
</evidence>
<keyword evidence="7" id="KW-1015">Disulfide bond</keyword>